<organism evidence="8 9">
    <name type="scientific">Colletotrichum zoysiae</name>
    <dbReference type="NCBI Taxonomy" id="1216348"/>
    <lineage>
        <taxon>Eukaryota</taxon>
        <taxon>Fungi</taxon>
        <taxon>Dikarya</taxon>
        <taxon>Ascomycota</taxon>
        <taxon>Pezizomycotina</taxon>
        <taxon>Sordariomycetes</taxon>
        <taxon>Hypocreomycetidae</taxon>
        <taxon>Glomerellales</taxon>
        <taxon>Glomerellaceae</taxon>
        <taxon>Colletotrichum</taxon>
        <taxon>Colletotrichum graminicola species complex</taxon>
    </lineage>
</organism>
<dbReference type="InterPro" id="IPR052337">
    <property type="entry name" value="SAT4-like"/>
</dbReference>
<feature type="transmembrane region" description="Helical" evidence="6">
    <location>
        <begin position="89"/>
        <end position="107"/>
    </location>
</feature>
<gene>
    <name evidence="8" type="ORF">LX32DRAFT_605206</name>
</gene>
<comment type="subcellular location">
    <subcellularLocation>
        <location evidence="1">Membrane</location>
        <topology evidence="1">Multi-pass membrane protein</topology>
    </subcellularLocation>
</comment>
<evidence type="ECO:0000256" key="5">
    <source>
        <dbReference type="ARBA" id="ARBA00038359"/>
    </source>
</evidence>
<dbReference type="AlphaFoldDB" id="A0AAD9H2U3"/>
<feature type="transmembrane region" description="Helical" evidence="6">
    <location>
        <begin position="35"/>
        <end position="58"/>
    </location>
</feature>
<evidence type="ECO:0000259" key="7">
    <source>
        <dbReference type="Pfam" id="PF20684"/>
    </source>
</evidence>
<comment type="caution">
    <text evidence="8">The sequence shown here is derived from an EMBL/GenBank/DDBJ whole genome shotgun (WGS) entry which is preliminary data.</text>
</comment>
<dbReference type="PANTHER" id="PTHR33048:SF143">
    <property type="entry name" value="EXTRACELLULAR MEMBRANE PROTEIN CFEM DOMAIN-CONTAINING PROTEIN-RELATED"/>
    <property type="match status" value="1"/>
</dbReference>
<evidence type="ECO:0000256" key="2">
    <source>
        <dbReference type="ARBA" id="ARBA00022692"/>
    </source>
</evidence>
<evidence type="ECO:0000256" key="6">
    <source>
        <dbReference type="SAM" id="Phobius"/>
    </source>
</evidence>
<evidence type="ECO:0000256" key="4">
    <source>
        <dbReference type="ARBA" id="ARBA00023136"/>
    </source>
</evidence>
<comment type="similarity">
    <text evidence="5">Belongs to the SAT4 family.</text>
</comment>
<keyword evidence="9" id="KW-1185">Reference proteome</keyword>
<sequence>IFYLSQILYYVSLAVTKASILFLLLRIFPGDRVRLVIWGTQAFNLMLCLACVFAEIFACQPIDMAWHFMSPGYHGHCIDQLNLALSHGAINVALDVWMLILPVTQIWRLNMKWRKKFGITTMFCMGLL</sequence>
<name>A0AAD9H2U3_9PEZI</name>
<dbReference type="Pfam" id="PF20684">
    <property type="entry name" value="Fung_rhodopsin"/>
    <property type="match status" value="1"/>
</dbReference>
<evidence type="ECO:0000313" key="8">
    <source>
        <dbReference type="EMBL" id="KAK2021190.1"/>
    </source>
</evidence>
<dbReference type="InterPro" id="IPR049326">
    <property type="entry name" value="Rhodopsin_dom_fungi"/>
</dbReference>
<accession>A0AAD9H2U3</accession>
<keyword evidence="3 6" id="KW-1133">Transmembrane helix</keyword>
<dbReference type="EMBL" id="MU843128">
    <property type="protein sequence ID" value="KAK2021190.1"/>
    <property type="molecule type" value="Genomic_DNA"/>
</dbReference>
<evidence type="ECO:0000256" key="3">
    <source>
        <dbReference type="ARBA" id="ARBA00022989"/>
    </source>
</evidence>
<feature type="domain" description="Rhodopsin" evidence="7">
    <location>
        <begin position="2"/>
        <end position="127"/>
    </location>
</feature>
<keyword evidence="4 6" id="KW-0472">Membrane</keyword>
<evidence type="ECO:0000256" key="1">
    <source>
        <dbReference type="ARBA" id="ARBA00004141"/>
    </source>
</evidence>
<dbReference type="PANTHER" id="PTHR33048">
    <property type="entry name" value="PTH11-LIKE INTEGRAL MEMBRANE PROTEIN (AFU_ORTHOLOGUE AFUA_5G11245)"/>
    <property type="match status" value="1"/>
</dbReference>
<feature type="transmembrane region" description="Helical" evidence="6">
    <location>
        <begin position="6"/>
        <end position="28"/>
    </location>
</feature>
<protein>
    <submittedName>
        <fullName evidence="8">CFEM domain-containing protein</fullName>
    </submittedName>
</protein>
<proteinExistence type="inferred from homology"/>
<dbReference type="GO" id="GO:0016020">
    <property type="term" value="C:membrane"/>
    <property type="evidence" value="ECO:0007669"/>
    <property type="project" value="UniProtKB-SubCell"/>
</dbReference>
<reference evidence="8" key="1">
    <citation type="submission" date="2021-06" db="EMBL/GenBank/DDBJ databases">
        <title>Comparative genomics, transcriptomics and evolutionary studies reveal genomic signatures of adaptation to plant cell wall in hemibiotrophic fungi.</title>
        <authorList>
            <consortium name="DOE Joint Genome Institute"/>
            <person name="Baroncelli R."/>
            <person name="Diaz J.F."/>
            <person name="Benocci T."/>
            <person name="Peng M."/>
            <person name="Battaglia E."/>
            <person name="Haridas S."/>
            <person name="Andreopoulos W."/>
            <person name="Labutti K."/>
            <person name="Pangilinan J."/>
            <person name="Floch G.L."/>
            <person name="Makela M.R."/>
            <person name="Henrissat B."/>
            <person name="Grigoriev I.V."/>
            <person name="Crouch J.A."/>
            <person name="De Vries R.P."/>
            <person name="Sukno S.A."/>
            <person name="Thon M.R."/>
        </authorList>
    </citation>
    <scope>NUCLEOTIDE SEQUENCE</scope>
    <source>
        <strain evidence="8">MAFF235873</strain>
    </source>
</reference>
<evidence type="ECO:0000313" key="9">
    <source>
        <dbReference type="Proteomes" id="UP001232148"/>
    </source>
</evidence>
<keyword evidence="2 6" id="KW-0812">Transmembrane</keyword>
<dbReference type="Proteomes" id="UP001232148">
    <property type="component" value="Unassembled WGS sequence"/>
</dbReference>
<feature type="non-terminal residue" evidence="8">
    <location>
        <position position="1"/>
    </location>
</feature>